<feature type="transmembrane region" description="Helical" evidence="2">
    <location>
        <begin position="155"/>
        <end position="173"/>
    </location>
</feature>
<keyword evidence="2" id="KW-1133">Transmembrane helix</keyword>
<keyword evidence="2" id="KW-0812">Transmembrane</keyword>
<dbReference type="EMBL" id="HBEJ01003326">
    <property type="protein sequence ID" value="CAD8362509.1"/>
    <property type="molecule type" value="Transcribed_RNA"/>
</dbReference>
<feature type="transmembrane region" description="Helical" evidence="2">
    <location>
        <begin position="123"/>
        <end position="143"/>
    </location>
</feature>
<sequence length="199" mass="21064">MVVWGHKLRQDHNHSTKMKQAIVLSALCLAAQAHISTAFAPIQQQRHTHVYHQVAIPKSGGAFVNHQTKGSSNVVLSMSDDEGSGNISDQSAAEVPATPPSPPAASAVAETKTEVPLDLPSPVLLAGSMVLAIVSTGSIFELLGGNPQYGMIPTALFAVLGTPLCFFLFYSAILKGNAETEADDQRFMDNTKNSSSGFF</sequence>
<accession>A0A7S0AGB5</accession>
<feature type="region of interest" description="Disordered" evidence="1">
    <location>
        <begin position="75"/>
        <end position="111"/>
    </location>
</feature>
<proteinExistence type="predicted"/>
<keyword evidence="2" id="KW-0472">Membrane</keyword>
<evidence type="ECO:0000256" key="1">
    <source>
        <dbReference type="SAM" id="MobiDB-lite"/>
    </source>
</evidence>
<protein>
    <submittedName>
        <fullName evidence="3">Uncharacterized protein</fullName>
    </submittedName>
</protein>
<gene>
    <name evidence="3" type="ORF">MPOL1434_LOCUS1965</name>
</gene>
<organism evidence="3">
    <name type="scientific">Minutocellus polymorphus</name>
    <dbReference type="NCBI Taxonomy" id="265543"/>
    <lineage>
        <taxon>Eukaryota</taxon>
        <taxon>Sar</taxon>
        <taxon>Stramenopiles</taxon>
        <taxon>Ochrophyta</taxon>
        <taxon>Bacillariophyta</taxon>
        <taxon>Mediophyceae</taxon>
        <taxon>Cymatosirophycidae</taxon>
        <taxon>Cymatosirales</taxon>
        <taxon>Cymatosiraceae</taxon>
        <taxon>Minutocellus</taxon>
    </lineage>
</organism>
<name>A0A7S0AGB5_9STRA</name>
<reference evidence="3" key="1">
    <citation type="submission" date="2021-01" db="EMBL/GenBank/DDBJ databases">
        <authorList>
            <person name="Corre E."/>
            <person name="Pelletier E."/>
            <person name="Niang G."/>
            <person name="Scheremetjew M."/>
            <person name="Finn R."/>
            <person name="Kale V."/>
            <person name="Holt S."/>
            <person name="Cochrane G."/>
            <person name="Meng A."/>
            <person name="Brown T."/>
            <person name="Cohen L."/>
        </authorList>
    </citation>
    <scope>NUCLEOTIDE SEQUENCE</scope>
    <source>
        <strain evidence="3">CCMP3303</strain>
    </source>
</reference>
<evidence type="ECO:0000256" key="2">
    <source>
        <dbReference type="SAM" id="Phobius"/>
    </source>
</evidence>
<dbReference type="AlphaFoldDB" id="A0A7S0AGB5"/>
<evidence type="ECO:0000313" key="3">
    <source>
        <dbReference type="EMBL" id="CAD8362509.1"/>
    </source>
</evidence>